<dbReference type="Gene3D" id="1.10.287.110">
    <property type="entry name" value="DnaJ domain"/>
    <property type="match status" value="1"/>
</dbReference>
<dbReference type="AlphaFoldDB" id="A0AAW6U0T8"/>
<dbReference type="Proteomes" id="UP001431776">
    <property type="component" value="Unassembled WGS sequence"/>
</dbReference>
<feature type="domain" description="J" evidence="1">
    <location>
        <begin position="20"/>
        <end position="77"/>
    </location>
</feature>
<sequence>MKHDPDFMREIDLDLAARRAARKILAIDEDADAESIKRAYRNAAVRYHPDHNGNTTEANRRFALIKCAYELLAFDRPCEALLAEVNSWQDVPKDDDYNLDNSWGHFCWWKEKFFE</sequence>
<dbReference type="CDD" id="cd06257">
    <property type="entry name" value="DnaJ"/>
    <property type="match status" value="1"/>
</dbReference>
<evidence type="ECO:0000259" key="1">
    <source>
        <dbReference type="PROSITE" id="PS50076"/>
    </source>
</evidence>
<dbReference type="PANTHER" id="PTHR43948:SF10">
    <property type="entry name" value="MRJ, ISOFORM E"/>
    <property type="match status" value="1"/>
</dbReference>
<dbReference type="PROSITE" id="PS50076">
    <property type="entry name" value="DNAJ_2"/>
    <property type="match status" value="1"/>
</dbReference>
<name>A0AAW6U0T8_9BACT</name>
<evidence type="ECO:0000313" key="2">
    <source>
        <dbReference type="EMBL" id="MDI6451507.1"/>
    </source>
</evidence>
<dbReference type="SMART" id="SM00271">
    <property type="entry name" value="DnaJ"/>
    <property type="match status" value="1"/>
</dbReference>
<accession>A0AAW6U0T8</accession>
<dbReference type="EMBL" id="JASCXX010000038">
    <property type="protein sequence ID" value="MDI6451507.1"/>
    <property type="molecule type" value="Genomic_DNA"/>
</dbReference>
<protein>
    <submittedName>
        <fullName evidence="2">J domain-containing protein</fullName>
    </submittedName>
</protein>
<dbReference type="InterPro" id="IPR001623">
    <property type="entry name" value="DnaJ_domain"/>
</dbReference>
<gene>
    <name evidence="2" type="ORF">QJ522_20770</name>
</gene>
<dbReference type="RefSeq" id="WP_349246916.1">
    <property type="nucleotide sequence ID" value="NZ_JASCXX010000038.1"/>
</dbReference>
<dbReference type="InterPro" id="IPR036869">
    <property type="entry name" value="J_dom_sf"/>
</dbReference>
<proteinExistence type="predicted"/>
<dbReference type="SUPFAM" id="SSF46565">
    <property type="entry name" value="Chaperone J-domain"/>
    <property type="match status" value="1"/>
</dbReference>
<organism evidence="2 3">
    <name type="scientific">Anaerobaca lacustris</name>
    <dbReference type="NCBI Taxonomy" id="3044600"/>
    <lineage>
        <taxon>Bacteria</taxon>
        <taxon>Pseudomonadati</taxon>
        <taxon>Planctomycetota</taxon>
        <taxon>Phycisphaerae</taxon>
        <taxon>Sedimentisphaerales</taxon>
        <taxon>Anaerobacaceae</taxon>
        <taxon>Anaerobaca</taxon>
    </lineage>
</organism>
<dbReference type="Pfam" id="PF00226">
    <property type="entry name" value="DnaJ"/>
    <property type="match status" value="1"/>
</dbReference>
<keyword evidence="3" id="KW-1185">Reference proteome</keyword>
<reference evidence="2" key="1">
    <citation type="submission" date="2023-05" db="EMBL/GenBank/DDBJ databases">
        <title>Anaerotaeda fermentans gen. nov., sp. nov., a novel anaerobic planctomycete of the new family within the order Sedimentisphaerales isolated from Taman Peninsula, Russia.</title>
        <authorList>
            <person name="Khomyakova M.A."/>
            <person name="Merkel A.Y."/>
            <person name="Slobodkin A.I."/>
        </authorList>
    </citation>
    <scope>NUCLEOTIDE SEQUENCE</scope>
    <source>
        <strain evidence="2">M17dextr</strain>
    </source>
</reference>
<evidence type="ECO:0000313" key="3">
    <source>
        <dbReference type="Proteomes" id="UP001431776"/>
    </source>
</evidence>
<comment type="caution">
    <text evidence="2">The sequence shown here is derived from an EMBL/GenBank/DDBJ whole genome shotgun (WGS) entry which is preliminary data.</text>
</comment>
<dbReference type="PRINTS" id="PR00625">
    <property type="entry name" value="JDOMAIN"/>
</dbReference>
<dbReference type="PANTHER" id="PTHR43948">
    <property type="entry name" value="DNAJ HOMOLOG SUBFAMILY B"/>
    <property type="match status" value="1"/>
</dbReference>